<name>A0A2J7RPW8_9NEOP</name>
<keyword evidence="4" id="KW-1185">Reference proteome</keyword>
<protein>
    <recommendedName>
        <fullName evidence="2">Myb/SANT-like DNA-binding domain-containing protein</fullName>
    </recommendedName>
</protein>
<dbReference type="AlphaFoldDB" id="A0A2J7RPW8"/>
<dbReference type="Pfam" id="PF13837">
    <property type="entry name" value="Myb_DNA-bind_4"/>
    <property type="match status" value="1"/>
</dbReference>
<evidence type="ECO:0000256" key="1">
    <source>
        <dbReference type="SAM" id="MobiDB-lite"/>
    </source>
</evidence>
<dbReference type="InterPro" id="IPR044822">
    <property type="entry name" value="Myb_DNA-bind_4"/>
</dbReference>
<evidence type="ECO:0000313" key="3">
    <source>
        <dbReference type="EMBL" id="PNF42869.1"/>
    </source>
</evidence>
<reference evidence="3 4" key="1">
    <citation type="submission" date="2017-12" db="EMBL/GenBank/DDBJ databases">
        <title>Hemimetabolous genomes reveal molecular basis of termite eusociality.</title>
        <authorList>
            <person name="Harrison M.C."/>
            <person name="Jongepier E."/>
            <person name="Robertson H.M."/>
            <person name="Arning N."/>
            <person name="Bitard-Feildel T."/>
            <person name="Chao H."/>
            <person name="Childers C.P."/>
            <person name="Dinh H."/>
            <person name="Doddapaneni H."/>
            <person name="Dugan S."/>
            <person name="Gowin J."/>
            <person name="Greiner C."/>
            <person name="Han Y."/>
            <person name="Hu H."/>
            <person name="Hughes D.S.T."/>
            <person name="Huylmans A.-K."/>
            <person name="Kemena C."/>
            <person name="Kremer L.P.M."/>
            <person name="Lee S.L."/>
            <person name="Lopez-Ezquerra A."/>
            <person name="Mallet L."/>
            <person name="Monroy-Kuhn J.M."/>
            <person name="Moser A."/>
            <person name="Murali S.C."/>
            <person name="Muzny D.M."/>
            <person name="Otani S."/>
            <person name="Piulachs M.-D."/>
            <person name="Poelchau M."/>
            <person name="Qu J."/>
            <person name="Schaub F."/>
            <person name="Wada-Katsumata A."/>
            <person name="Worley K.C."/>
            <person name="Xie Q."/>
            <person name="Ylla G."/>
            <person name="Poulsen M."/>
            <person name="Gibbs R.A."/>
            <person name="Schal C."/>
            <person name="Richards S."/>
            <person name="Belles X."/>
            <person name="Korb J."/>
            <person name="Bornberg-Bauer E."/>
        </authorList>
    </citation>
    <scope>NUCLEOTIDE SEQUENCE [LARGE SCALE GENOMIC DNA]</scope>
    <source>
        <tissue evidence="3">Whole body</tissue>
    </source>
</reference>
<comment type="caution">
    <text evidence="3">The sequence shown here is derived from an EMBL/GenBank/DDBJ whole genome shotgun (WGS) entry which is preliminary data.</text>
</comment>
<gene>
    <name evidence="3" type="ORF">B7P43_G12897</name>
</gene>
<evidence type="ECO:0000259" key="2">
    <source>
        <dbReference type="Pfam" id="PF13837"/>
    </source>
</evidence>
<feature type="domain" description="Myb/SANT-like DNA-binding" evidence="2">
    <location>
        <begin position="110"/>
        <end position="197"/>
    </location>
</feature>
<dbReference type="InParanoid" id="A0A2J7RPW8"/>
<dbReference type="Proteomes" id="UP000235965">
    <property type="component" value="Unassembled WGS sequence"/>
</dbReference>
<feature type="region of interest" description="Disordered" evidence="1">
    <location>
        <begin position="202"/>
        <end position="236"/>
    </location>
</feature>
<evidence type="ECO:0000313" key="4">
    <source>
        <dbReference type="Proteomes" id="UP000235965"/>
    </source>
</evidence>
<feature type="region of interest" description="Disordered" evidence="1">
    <location>
        <begin position="33"/>
        <end position="62"/>
    </location>
</feature>
<dbReference type="Gene3D" id="1.10.10.60">
    <property type="entry name" value="Homeodomain-like"/>
    <property type="match status" value="1"/>
</dbReference>
<dbReference type="OrthoDB" id="8189860at2759"/>
<organism evidence="3 4">
    <name type="scientific">Cryptotermes secundus</name>
    <dbReference type="NCBI Taxonomy" id="105785"/>
    <lineage>
        <taxon>Eukaryota</taxon>
        <taxon>Metazoa</taxon>
        <taxon>Ecdysozoa</taxon>
        <taxon>Arthropoda</taxon>
        <taxon>Hexapoda</taxon>
        <taxon>Insecta</taxon>
        <taxon>Pterygota</taxon>
        <taxon>Neoptera</taxon>
        <taxon>Polyneoptera</taxon>
        <taxon>Dictyoptera</taxon>
        <taxon>Blattodea</taxon>
        <taxon>Blattoidea</taxon>
        <taxon>Termitoidae</taxon>
        <taxon>Kalotermitidae</taxon>
        <taxon>Cryptotermitinae</taxon>
        <taxon>Cryptotermes</taxon>
    </lineage>
</organism>
<dbReference type="EMBL" id="NEVH01001354">
    <property type="protein sequence ID" value="PNF42869.1"/>
    <property type="molecule type" value="Genomic_DNA"/>
</dbReference>
<accession>A0A2J7RPW8</accession>
<dbReference type="PANTHER" id="PTHR47595:SF1">
    <property type="entry name" value="MYB_SANT-LIKE DNA-BINDING DOMAIN-CONTAINING PROTEIN"/>
    <property type="match status" value="1"/>
</dbReference>
<proteinExistence type="predicted"/>
<dbReference type="PANTHER" id="PTHR47595">
    <property type="entry name" value="HEAT SHOCK 70 KDA PROTEIN 14"/>
    <property type="match status" value="1"/>
</dbReference>
<sequence>MEGSSISTTKKAKRTSYSSNLYVEDFAVSEVSHDGDTTQCEAEEFQGSDKEDKVEEEDGEERSVSMQCDIVDHQYISQADGYQKLKQVKHGDTKFIICSPDEPLETYKASWTRGMTQILIEEYRNLVTDFRNPHKKQKDLWYELANNMCQRGCDVTWDMCDRKWRNLKHTFKTIYYNQHRSAKSKRRWEFYSDLEELFTPQGSDEGLRKSRTLSPPSLDDQESISAGTSPVGLTASSSKLPRLSAVVAPQVYAEVLDVSSLNNHIVSYPQIVLCDENGIPVNKKPNTETFSVYGNKSLLSDCEGSTETPPYWFLEFMKQYRIDEEHRLTLLKEMHAEVIQVERRKCVALESLLKKLG</sequence>